<reference evidence="4 5" key="1">
    <citation type="submission" date="2019-08" db="EMBL/GenBank/DDBJ databases">
        <authorList>
            <person name="Peeters C."/>
        </authorList>
    </citation>
    <scope>NUCLEOTIDE SEQUENCE [LARGE SCALE GENOMIC DNA]</scope>
    <source>
        <strain evidence="4 5">LMG 30175</strain>
    </source>
</reference>
<keyword evidence="5" id="KW-1185">Reference proteome</keyword>
<protein>
    <submittedName>
        <fullName evidence="4">Amicyanin</fullName>
    </submittedName>
</protein>
<dbReference type="Pfam" id="PF13473">
    <property type="entry name" value="Cupredoxin_1"/>
    <property type="match status" value="1"/>
</dbReference>
<proteinExistence type="predicted"/>
<dbReference type="InterPro" id="IPR008972">
    <property type="entry name" value="Cupredoxin"/>
</dbReference>
<evidence type="ECO:0000259" key="3">
    <source>
        <dbReference type="Pfam" id="PF13473"/>
    </source>
</evidence>
<sequence length="109" mass="12167">MRFRAATLWIMAGLLLTAPGLPPHARPVMHTVVIEGTRFEPETLGIRSGDIVVWVNKDPFPHTVTAQAGEFDSKNIAPGKSWKYVARKRGVFPYICTLHPTMKATLRVE</sequence>
<keyword evidence="2" id="KW-0732">Signal</keyword>
<dbReference type="SUPFAM" id="SSF49503">
    <property type="entry name" value="Cupredoxins"/>
    <property type="match status" value="1"/>
</dbReference>
<feature type="signal peptide" evidence="2">
    <location>
        <begin position="1"/>
        <end position="25"/>
    </location>
</feature>
<dbReference type="AlphaFoldDB" id="A0A5E4XJ68"/>
<dbReference type="CDD" id="cd13921">
    <property type="entry name" value="Amicyanin"/>
    <property type="match status" value="1"/>
</dbReference>
<dbReference type="InterPro" id="IPR028096">
    <property type="entry name" value="EfeO_Cupredoxin"/>
</dbReference>
<dbReference type="Proteomes" id="UP000414233">
    <property type="component" value="Unassembled WGS sequence"/>
</dbReference>
<dbReference type="GO" id="GO:0042597">
    <property type="term" value="C:periplasmic space"/>
    <property type="evidence" value="ECO:0007669"/>
    <property type="project" value="UniProtKB-SubCell"/>
</dbReference>
<name>A0A5E4XJ68_9BURK</name>
<evidence type="ECO:0000256" key="1">
    <source>
        <dbReference type="ARBA" id="ARBA00004418"/>
    </source>
</evidence>
<feature type="domain" description="EfeO-type cupredoxin-like" evidence="3">
    <location>
        <begin position="21"/>
        <end position="106"/>
    </location>
</feature>
<gene>
    <name evidence="4" type="primary">mauC_2</name>
    <name evidence="4" type="ORF">PTE30175_03821</name>
</gene>
<dbReference type="Gene3D" id="2.60.40.420">
    <property type="entry name" value="Cupredoxins - blue copper proteins"/>
    <property type="match status" value="1"/>
</dbReference>
<feature type="chain" id="PRO_5022866621" evidence="2">
    <location>
        <begin position="26"/>
        <end position="109"/>
    </location>
</feature>
<dbReference type="InterPro" id="IPR052721">
    <property type="entry name" value="ET_Amicyanin"/>
</dbReference>
<dbReference type="InterPro" id="IPR035668">
    <property type="entry name" value="Amicyanin"/>
</dbReference>
<dbReference type="PANTHER" id="PTHR36507">
    <property type="entry name" value="BLL1555 PROTEIN"/>
    <property type="match status" value="1"/>
</dbReference>
<dbReference type="PANTHER" id="PTHR36507:SF1">
    <property type="entry name" value="BLL1555 PROTEIN"/>
    <property type="match status" value="1"/>
</dbReference>
<evidence type="ECO:0000256" key="2">
    <source>
        <dbReference type="SAM" id="SignalP"/>
    </source>
</evidence>
<dbReference type="EMBL" id="CABPRZ010000018">
    <property type="protein sequence ID" value="VVE36357.1"/>
    <property type="molecule type" value="Genomic_DNA"/>
</dbReference>
<comment type="subcellular location">
    <subcellularLocation>
        <location evidence="1">Periplasm</location>
    </subcellularLocation>
</comment>
<evidence type="ECO:0000313" key="5">
    <source>
        <dbReference type="Proteomes" id="UP000414233"/>
    </source>
</evidence>
<accession>A0A5E4XJ68</accession>
<evidence type="ECO:0000313" key="4">
    <source>
        <dbReference type="EMBL" id="VVE36357.1"/>
    </source>
</evidence>
<organism evidence="4 5">
    <name type="scientific">Pandoraea terrae</name>
    <dbReference type="NCBI Taxonomy" id="1537710"/>
    <lineage>
        <taxon>Bacteria</taxon>
        <taxon>Pseudomonadati</taxon>
        <taxon>Pseudomonadota</taxon>
        <taxon>Betaproteobacteria</taxon>
        <taxon>Burkholderiales</taxon>
        <taxon>Burkholderiaceae</taxon>
        <taxon>Pandoraea</taxon>
    </lineage>
</organism>